<protein>
    <submittedName>
        <fullName evidence="2">Uncharacterized protein</fullName>
    </submittedName>
</protein>
<dbReference type="AlphaFoldDB" id="A0A1T4QCU3"/>
<evidence type="ECO:0000313" key="3">
    <source>
        <dbReference type="Proteomes" id="UP000243297"/>
    </source>
</evidence>
<dbReference type="Proteomes" id="UP000243297">
    <property type="component" value="Unassembled WGS sequence"/>
</dbReference>
<feature type="transmembrane region" description="Helical" evidence="1">
    <location>
        <begin position="7"/>
        <end position="25"/>
    </location>
</feature>
<dbReference type="STRING" id="118967.SAMN02745191_2407"/>
<accession>A0A1T4QCU3</accession>
<evidence type="ECO:0000313" key="2">
    <source>
        <dbReference type="EMBL" id="SKA01436.1"/>
    </source>
</evidence>
<organism evidence="2 3">
    <name type="scientific">Anaerorhabdus furcosa</name>
    <dbReference type="NCBI Taxonomy" id="118967"/>
    <lineage>
        <taxon>Bacteria</taxon>
        <taxon>Bacillati</taxon>
        <taxon>Bacillota</taxon>
        <taxon>Erysipelotrichia</taxon>
        <taxon>Erysipelotrichales</taxon>
        <taxon>Erysipelotrichaceae</taxon>
        <taxon>Anaerorhabdus</taxon>
    </lineage>
</organism>
<gene>
    <name evidence="2" type="ORF">SAMN02745191_2407</name>
</gene>
<proteinExistence type="predicted"/>
<evidence type="ECO:0000256" key="1">
    <source>
        <dbReference type="SAM" id="Phobius"/>
    </source>
</evidence>
<feature type="transmembrane region" description="Helical" evidence="1">
    <location>
        <begin position="37"/>
        <end position="60"/>
    </location>
</feature>
<sequence>MNKTKTIFGSLFMINLVISIQPYFGTLLSQNVPTSLWGSYLVENFIFPIILLMGVLGLFIKNERHFIIDYLIMNSLFLSLQLFYSVVWINRGFAGWWISIGETLSLLVPGCLFVMCITGISIFNLVKKYKEVHSI</sequence>
<dbReference type="EMBL" id="FUWY01000009">
    <property type="protein sequence ID" value="SKA01436.1"/>
    <property type="molecule type" value="Genomic_DNA"/>
</dbReference>
<keyword evidence="1" id="KW-1133">Transmembrane helix</keyword>
<feature type="transmembrane region" description="Helical" evidence="1">
    <location>
        <begin position="67"/>
        <end position="86"/>
    </location>
</feature>
<dbReference type="RefSeq" id="WP_078712790.1">
    <property type="nucleotide sequence ID" value="NZ_FUWY01000009.1"/>
</dbReference>
<name>A0A1T4QCU3_9FIRM</name>
<feature type="transmembrane region" description="Helical" evidence="1">
    <location>
        <begin position="106"/>
        <end position="126"/>
    </location>
</feature>
<reference evidence="3" key="1">
    <citation type="submission" date="2017-02" db="EMBL/GenBank/DDBJ databases">
        <authorList>
            <person name="Varghese N."/>
            <person name="Submissions S."/>
        </authorList>
    </citation>
    <scope>NUCLEOTIDE SEQUENCE [LARGE SCALE GENOMIC DNA]</scope>
    <source>
        <strain evidence="3">ATCC 25662</strain>
    </source>
</reference>
<keyword evidence="3" id="KW-1185">Reference proteome</keyword>
<keyword evidence="1" id="KW-0472">Membrane</keyword>
<keyword evidence="1" id="KW-0812">Transmembrane</keyword>